<dbReference type="Gene3D" id="3.90.50.10">
    <property type="entry name" value="Photosynthetic Reaction Center, subunit H, domain 2"/>
    <property type="match status" value="1"/>
</dbReference>
<proteinExistence type="predicted"/>
<reference evidence="2" key="1">
    <citation type="journal article" date="2015" name="ISME J.">
        <title>Draft Genome Sequence of Streptomyces incarnatus NRRL8089, which Produces the Nucleoside Antibiotic Sinefungin.</title>
        <authorList>
            <person name="Oshima K."/>
            <person name="Hattori M."/>
            <person name="Shimizu H."/>
            <person name="Fukuda K."/>
            <person name="Nemoto M."/>
            <person name="Inagaki K."/>
            <person name="Tamura T."/>
        </authorList>
    </citation>
    <scope>NUCLEOTIDE SEQUENCE</scope>
    <source>
        <strain evidence="2">FACHB-1375</strain>
    </source>
</reference>
<dbReference type="InterPro" id="IPR014747">
    <property type="entry name" value="Bac_photo_RC_H_C"/>
</dbReference>
<dbReference type="AlphaFoldDB" id="A0A926VI91"/>
<dbReference type="GO" id="GO:0030077">
    <property type="term" value="C:plasma membrane light-harvesting complex"/>
    <property type="evidence" value="ECO:0007669"/>
    <property type="project" value="InterPro"/>
</dbReference>
<reference evidence="2" key="2">
    <citation type="submission" date="2020-08" db="EMBL/GenBank/DDBJ databases">
        <authorList>
            <person name="Chen M."/>
            <person name="Teng W."/>
            <person name="Zhao L."/>
            <person name="Hu C."/>
            <person name="Zhou Y."/>
            <person name="Han B."/>
            <person name="Song L."/>
            <person name="Shu W."/>
        </authorList>
    </citation>
    <scope>NUCLEOTIDE SEQUENCE</scope>
    <source>
        <strain evidence="2">FACHB-1375</strain>
    </source>
</reference>
<evidence type="ECO:0000313" key="2">
    <source>
        <dbReference type="EMBL" id="MBD2184381.1"/>
    </source>
</evidence>
<dbReference type="EMBL" id="JACJPW010000081">
    <property type="protein sequence ID" value="MBD2184381.1"/>
    <property type="molecule type" value="Genomic_DNA"/>
</dbReference>
<dbReference type="GO" id="GO:0019684">
    <property type="term" value="P:photosynthesis, light reaction"/>
    <property type="evidence" value="ECO:0007669"/>
    <property type="project" value="InterPro"/>
</dbReference>
<evidence type="ECO:0000313" key="3">
    <source>
        <dbReference type="Proteomes" id="UP000641646"/>
    </source>
</evidence>
<dbReference type="InterPro" id="IPR027275">
    <property type="entry name" value="PRC-brl_dom"/>
</dbReference>
<accession>A0A926VI91</accession>
<dbReference type="Proteomes" id="UP000641646">
    <property type="component" value="Unassembled WGS sequence"/>
</dbReference>
<dbReference type="Pfam" id="PF05239">
    <property type="entry name" value="PRC"/>
    <property type="match status" value="1"/>
</dbReference>
<dbReference type="RefSeq" id="WP_190470644.1">
    <property type="nucleotide sequence ID" value="NZ_JACJPW010000081.1"/>
</dbReference>
<dbReference type="SUPFAM" id="SSF50346">
    <property type="entry name" value="PRC-barrel domain"/>
    <property type="match status" value="1"/>
</dbReference>
<protein>
    <recommendedName>
        <fullName evidence="1">PRC-barrel domain-containing protein</fullName>
    </recommendedName>
</protein>
<feature type="domain" description="PRC-barrel" evidence="1">
    <location>
        <begin position="18"/>
        <end position="91"/>
    </location>
</feature>
<name>A0A926VI91_9CYAN</name>
<gene>
    <name evidence="2" type="ORF">H6G03_25490</name>
</gene>
<organism evidence="2 3">
    <name type="scientific">Aerosakkonema funiforme FACHB-1375</name>
    <dbReference type="NCBI Taxonomy" id="2949571"/>
    <lineage>
        <taxon>Bacteria</taxon>
        <taxon>Bacillati</taxon>
        <taxon>Cyanobacteriota</taxon>
        <taxon>Cyanophyceae</taxon>
        <taxon>Oscillatoriophycideae</taxon>
        <taxon>Aerosakkonematales</taxon>
        <taxon>Aerosakkonemataceae</taxon>
        <taxon>Aerosakkonema</taxon>
    </lineage>
</organism>
<keyword evidence="3" id="KW-1185">Reference proteome</keyword>
<evidence type="ECO:0000259" key="1">
    <source>
        <dbReference type="Pfam" id="PF05239"/>
    </source>
</evidence>
<comment type="caution">
    <text evidence="2">The sequence shown here is derived from an EMBL/GenBank/DDBJ whole genome shotgun (WGS) entry which is preliminary data.</text>
</comment>
<sequence length="137" mass="16128">MAFLRIDEFYPNYRKKLFGGDDIKGLAVYASGTDREIGIVLDALVDWDGRFQYLVIDTSSWGFAKKVLLPINSCLVDYEERRVYADGINKQKIQYLPDYYSTEQVDEDYEEQVRLIYEMQDANYLLAEQKQTISYHH</sequence>
<dbReference type="InterPro" id="IPR011033">
    <property type="entry name" value="PRC_barrel-like_sf"/>
</dbReference>